<dbReference type="InterPro" id="IPR058594">
    <property type="entry name" value="PB1-like_dom_pln"/>
</dbReference>
<evidence type="ECO:0000313" key="9">
    <source>
        <dbReference type="Proteomes" id="UP001151760"/>
    </source>
</evidence>
<feature type="domain" description="SWIM-type" evidence="7">
    <location>
        <begin position="451"/>
        <end position="483"/>
    </location>
</feature>
<dbReference type="InterPro" id="IPR007527">
    <property type="entry name" value="Znf_SWIM"/>
</dbReference>
<evidence type="ECO:0000259" key="6">
    <source>
        <dbReference type="PROSITE" id="PS50158"/>
    </source>
</evidence>
<dbReference type="InterPro" id="IPR006564">
    <property type="entry name" value="Znf_PMZ"/>
</dbReference>
<dbReference type="EMBL" id="BQNB010012068">
    <property type="protein sequence ID" value="GJS98761.1"/>
    <property type="molecule type" value="Genomic_DNA"/>
</dbReference>
<evidence type="ECO:0000313" key="8">
    <source>
        <dbReference type="EMBL" id="GJS98761.1"/>
    </source>
</evidence>
<proteinExistence type="predicted"/>
<dbReference type="InterPro" id="IPR036875">
    <property type="entry name" value="Znf_CCHC_sf"/>
</dbReference>
<feature type="domain" description="CCHC-type" evidence="6">
    <location>
        <begin position="564"/>
        <end position="578"/>
    </location>
</feature>
<protein>
    <submittedName>
        <fullName evidence="8">Transposase, MuDR, plant</fullName>
    </submittedName>
</protein>
<dbReference type="PROSITE" id="PS50966">
    <property type="entry name" value="ZF_SWIM"/>
    <property type="match status" value="1"/>
</dbReference>
<keyword evidence="3" id="KW-0862">Zinc</keyword>
<feature type="compositionally biased region" description="Low complexity" evidence="5">
    <location>
        <begin position="815"/>
        <end position="848"/>
    </location>
</feature>
<dbReference type="Pfam" id="PF26130">
    <property type="entry name" value="PB1-like"/>
    <property type="match status" value="1"/>
</dbReference>
<keyword evidence="9" id="KW-1185">Reference proteome</keyword>
<evidence type="ECO:0000256" key="1">
    <source>
        <dbReference type="ARBA" id="ARBA00022723"/>
    </source>
</evidence>
<reference evidence="8" key="1">
    <citation type="journal article" date="2022" name="Int. J. Mol. Sci.">
        <title>Draft Genome of Tanacetum Coccineum: Genomic Comparison of Closely Related Tanacetum-Family Plants.</title>
        <authorList>
            <person name="Yamashiro T."/>
            <person name="Shiraishi A."/>
            <person name="Nakayama K."/>
            <person name="Satake H."/>
        </authorList>
    </citation>
    <scope>NUCLEOTIDE SEQUENCE</scope>
</reference>
<feature type="compositionally biased region" description="Basic and acidic residues" evidence="5">
    <location>
        <begin position="144"/>
        <end position="156"/>
    </location>
</feature>
<evidence type="ECO:0000256" key="4">
    <source>
        <dbReference type="PROSITE-ProRule" id="PRU00047"/>
    </source>
</evidence>
<feature type="region of interest" description="Disordered" evidence="5">
    <location>
        <begin position="119"/>
        <end position="156"/>
    </location>
</feature>
<dbReference type="Proteomes" id="UP001151760">
    <property type="component" value="Unassembled WGS sequence"/>
</dbReference>
<feature type="compositionally biased region" description="Basic residues" evidence="5">
    <location>
        <begin position="528"/>
        <end position="542"/>
    </location>
</feature>
<reference evidence="8" key="2">
    <citation type="submission" date="2022-01" db="EMBL/GenBank/DDBJ databases">
        <authorList>
            <person name="Yamashiro T."/>
            <person name="Shiraishi A."/>
            <person name="Satake H."/>
            <person name="Nakayama K."/>
        </authorList>
    </citation>
    <scope>NUCLEOTIDE SEQUENCE</scope>
</reference>
<organism evidence="8 9">
    <name type="scientific">Tanacetum coccineum</name>
    <dbReference type="NCBI Taxonomy" id="301880"/>
    <lineage>
        <taxon>Eukaryota</taxon>
        <taxon>Viridiplantae</taxon>
        <taxon>Streptophyta</taxon>
        <taxon>Embryophyta</taxon>
        <taxon>Tracheophyta</taxon>
        <taxon>Spermatophyta</taxon>
        <taxon>Magnoliopsida</taxon>
        <taxon>eudicotyledons</taxon>
        <taxon>Gunneridae</taxon>
        <taxon>Pentapetalae</taxon>
        <taxon>asterids</taxon>
        <taxon>campanulids</taxon>
        <taxon>Asterales</taxon>
        <taxon>Asteraceae</taxon>
        <taxon>Asteroideae</taxon>
        <taxon>Anthemideae</taxon>
        <taxon>Anthemidinae</taxon>
        <taxon>Tanacetum</taxon>
    </lineage>
</organism>
<keyword evidence="1" id="KW-0479">Metal-binding</keyword>
<name>A0ABQ5AAV7_9ASTR</name>
<gene>
    <name evidence="8" type="ORF">Tco_0819931</name>
</gene>
<dbReference type="PROSITE" id="PS50158">
    <property type="entry name" value="ZF_CCHC"/>
    <property type="match status" value="1"/>
</dbReference>
<keyword evidence="2 4" id="KW-0863">Zinc-finger</keyword>
<dbReference type="SUPFAM" id="SSF57756">
    <property type="entry name" value="Retrovirus zinc finger-like domains"/>
    <property type="match status" value="1"/>
</dbReference>
<evidence type="ECO:0000259" key="7">
    <source>
        <dbReference type="PROSITE" id="PS50966"/>
    </source>
</evidence>
<comment type="caution">
    <text evidence="8">The sequence shown here is derived from an EMBL/GenBank/DDBJ whole genome shotgun (WGS) entry which is preliminary data.</text>
</comment>
<evidence type="ECO:0000256" key="5">
    <source>
        <dbReference type="SAM" id="MobiDB-lite"/>
    </source>
</evidence>
<feature type="region of interest" description="Disordered" evidence="5">
    <location>
        <begin position="810"/>
        <end position="878"/>
    </location>
</feature>
<feature type="compositionally biased region" description="Basic and acidic residues" evidence="5">
    <location>
        <begin position="119"/>
        <end position="129"/>
    </location>
</feature>
<feature type="region of interest" description="Disordered" evidence="5">
    <location>
        <begin position="664"/>
        <end position="690"/>
    </location>
</feature>
<sequence length="878" mass="97380">MASSSSSSSYLIRFHRGGVFVSDPFSYDYEMLSEIPNVEMDAMNFVSFVKLLVSECSSDIKQIFYQVPGLELKLGLRTLKTNNDLAQCVEVAAKNDNVVDIYVSHSVFDFCDATSSSRQHYDSKSEKSDTASVDHLSDEEEEIYDTRTRQPDPKPKKMFDDNFLSKIYNGLPRDEFVEKDVSADKDVTDKDNIGDKFPIHDPTVKWKLMRPVLGEKYESPDQLKRALPFYALANAYKLYYEVNNPRRLLAKCCRDAKDRKCPFRLWASWMQNERSFQIKKLNDEHSCSRTYEYGTLITSNWIARNFAKKIMMNPCIKVKEITDAILKKYKCKLWSYAVEILNSNPGSTCKMSVDSMPDGKNYFSRFYVCFKALKDGWLQGCRRVIGIDGCFLKTICKGELLSAVERSMKSGMMVSVQTKKKLEKCKDDHRFWKVIASGQTSFEVRNGYEGFKVNERARTCTCRGWQLSGIPCVHGIAAIYFLHKDPENYVSQWYNKEVFVSAYNHFIQPMNGMDQWPSTTYQKPLPPIKRRMPGRPPHKRKRDAMEDDGGNRTRISRKGQIGHCFLCKKPGHNQRSCPTKTEGTTSVEAVTGTGEDVTASVGNVCASGGMVTARGGSVTARGGKVTVRGGKVTASGGNVSASGGIVSARGGNASIRGGKVSVRGGKVSARGGKVSARGGKVSATPSTPDSASIVVSSRGVAMQRLRPGVFIRSPEKVGSSYADTGSSSMNGLRTVNGKVVSSRGRGDGSKSRMYPHGIRPIGFGVSWDPIDGQTMLGDSMGIPRPAWPEGITPQDCIIEAATQSEIAISQSPPVESQEQEAPMQEQPVQEQPLQEQPVQRRPVQQPVQRKSERIAQILFNKPPTPGPGLDPDDAISIE</sequence>
<dbReference type="Pfam" id="PF04434">
    <property type="entry name" value="SWIM"/>
    <property type="match status" value="1"/>
</dbReference>
<dbReference type="SMART" id="SM00575">
    <property type="entry name" value="ZnF_PMZ"/>
    <property type="match status" value="1"/>
</dbReference>
<dbReference type="PANTHER" id="PTHR31973">
    <property type="entry name" value="POLYPROTEIN, PUTATIVE-RELATED"/>
    <property type="match status" value="1"/>
</dbReference>
<dbReference type="PANTHER" id="PTHR31973:SF189">
    <property type="entry name" value="TRANSPOSASE, MUDR, PLANT, MULE TRANSPOSASE DOMAIN PROTEIN-RELATED"/>
    <property type="match status" value="1"/>
</dbReference>
<evidence type="ECO:0000256" key="3">
    <source>
        <dbReference type="ARBA" id="ARBA00022833"/>
    </source>
</evidence>
<feature type="region of interest" description="Disordered" evidence="5">
    <location>
        <begin position="521"/>
        <end position="554"/>
    </location>
</feature>
<dbReference type="InterPro" id="IPR001878">
    <property type="entry name" value="Znf_CCHC"/>
</dbReference>
<accession>A0ABQ5AAV7</accession>
<evidence type="ECO:0000256" key="2">
    <source>
        <dbReference type="ARBA" id="ARBA00022771"/>
    </source>
</evidence>